<keyword evidence="2" id="KW-1185">Reference proteome</keyword>
<sequence>MKNLIYFAPILLLAGCAAKKETQSQVSTITFAIADYQQSGSKITNLENEEIYQQLVVESDRVKYKPYERSKSEGIFVDAWGSPLRFFKSDQNQIIAWSAGKDGIFEPQKLGDDIVGMTTLATKESIKAE</sequence>
<dbReference type="Gene3D" id="3.30.700.10">
    <property type="entry name" value="Glycoprotein, Type 4 Pilin"/>
    <property type="match status" value="1"/>
</dbReference>
<evidence type="ECO:0000313" key="2">
    <source>
        <dbReference type="Proteomes" id="UP001225316"/>
    </source>
</evidence>
<dbReference type="PROSITE" id="PS51257">
    <property type="entry name" value="PROKAR_LIPOPROTEIN"/>
    <property type="match status" value="1"/>
</dbReference>
<name>A0ABU1B098_9BACT</name>
<reference evidence="1 2" key="1">
    <citation type="submission" date="2023-04" db="EMBL/GenBank/DDBJ databases">
        <title>A novel bacteria isolated from coastal sediment.</title>
        <authorList>
            <person name="Liu X.-J."/>
            <person name="Du Z.-J."/>
        </authorList>
    </citation>
    <scope>NUCLEOTIDE SEQUENCE [LARGE SCALE GENOMIC DNA]</scope>
    <source>
        <strain evidence="1 2">SDUM461003</strain>
    </source>
</reference>
<protein>
    <recommendedName>
        <fullName evidence="3">Lipoprotein</fullName>
    </recommendedName>
</protein>
<proteinExistence type="predicted"/>
<dbReference type="RefSeq" id="WP_308952737.1">
    <property type="nucleotide sequence ID" value="NZ_JARXHW010000198.1"/>
</dbReference>
<evidence type="ECO:0000313" key="1">
    <source>
        <dbReference type="EMBL" id="MDQ8209818.1"/>
    </source>
</evidence>
<organism evidence="1 2">
    <name type="scientific">Thalassobacterium maritimum</name>
    <dbReference type="NCBI Taxonomy" id="3041265"/>
    <lineage>
        <taxon>Bacteria</taxon>
        <taxon>Pseudomonadati</taxon>
        <taxon>Verrucomicrobiota</taxon>
        <taxon>Opitutia</taxon>
        <taxon>Puniceicoccales</taxon>
        <taxon>Coraliomargaritaceae</taxon>
        <taxon>Thalassobacterium</taxon>
    </lineage>
</organism>
<dbReference type="Proteomes" id="UP001225316">
    <property type="component" value="Unassembled WGS sequence"/>
</dbReference>
<evidence type="ECO:0008006" key="3">
    <source>
        <dbReference type="Google" id="ProtNLM"/>
    </source>
</evidence>
<dbReference type="EMBL" id="JARXHW010000198">
    <property type="protein sequence ID" value="MDQ8209818.1"/>
    <property type="molecule type" value="Genomic_DNA"/>
</dbReference>
<comment type="caution">
    <text evidence="1">The sequence shown here is derived from an EMBL/GenBank/DDBJ whole genome shotgun (WGS) entry which is preliminary data.</text>
</comment>
<gene>
    <name evidence="1" type="ORF">QEH52_20025</name>
</gene>
<accession>A0ABU1B098</accession>